<feature type="transmembrane region" description="Helical" evidence="11">
    <location>
        <begin position="126"/>
        <end position="148"/>
    </location>
</feature>
<evidence type="ECO:0000259" key="12">
    <source>
        <dbReference type="PROSITE" id="PS50262"/>
    </source>
</evidence>
<comment type="subcellular location">
    <subcellularLocation>
        <location evidence="1">Cell membrane</location>
        <topology evidence="1">Multi-pass membrane protein</topology>
    </subcellularLocation>
</comment>
<organism evidence="13 14">
    <name type="scientific">Eptatretus burgeri</name>
    <name type="common">Inshore hagfish</name>
    <dbReference type="NCBI Taxonomy" id="7764"/>
    <lineage>
        <taxon>Eukaryota</taxon>
        <taxon>Metazoa</taxon>
        <taxon>Chordata</taxon>
        <taxon>Craniata</taxon>
        <taxon>Vertebrata</taxon>
        <taxon>Cyclostomata</taxon>
        <taxon>Myxini</taxon>
        <taxon>Myxiniformes</taxon>
        <taxon>Myxinidae</taxon>
        <taxon>Eptatretinae</taxon>
        <taxon>Eptatretus</taxon>
    </lineage>
</organism>
<evidence type="ECO:0000256" key="1">
    <source>
        <dbReference type="ARBA" id="ARBA00004651"/>
    </source>
</evidence>
<evidence type="ECO:0000313" key="14">
    <source>
        <dbReference type="Proteomes" id="UP000694388"/>
    </source>
</evidence>
<dbReference type="SUPFAM" id="SSF81321">
    <property type="entry name" value="Family A G protein-coupled receptor-like"/>
    <property type="match status" value="1"/>
</dbReference>
<feature type="transmembrane region" description="Helical" evidence="11">
    <location>
        <begin position="168"/>
        <end position="194"/>
    </location>
</feature>
<evidence type="ECO:0000313" key="13">
    <source>
        <dbReference type="Ensembl" id="ENSEBUP00000016153.1"/>
    </source>
</evidence>
<dbReference type="Pfam" id="PF00001">
    <property type="entry name" value="7tm_1"/>
    <property type="match status" value="1"/>
</dbReference>
<feature type="domain" description="G-protein coupled receptors family 1 profile" evidence="12">
    <location>
        <begin position="27"/>
        <end position="271"/>
    </location>
</feature>
<evidence type="ECO:0000256" key="9">
    <source>
        <dbReference type="ARBA" id="ARBA00023224"/>
    </source>
</evidence>
<evidence type="ECO:0000256" key="8">
    <source>
        <dbReference type="ARBA" id="ARBA00023180"/>
    </source>
</evidence>
<dbReference type="InterPro" id="IPR017452">
    <property type="entry name" value="GPCR_Rhodpsn_7TM"/>
</dbReference>
<feature type="transmembrane region" description="Helical" evidence="11">
    <location>
        <begin position="215"/>
        <end position="233"/>
    </location>
</feature>
<dbReference type="Gene3D" id="1.20.1070.10">
    <property type="entry name" value="Rhodopsin 7-helix transmembrane proteins"/>
    <property type="match status" value="1"/>
</dbReference>
<evidence type="ECO:0000256" key="4">
    <source>
        <dbReference type="ARBA" id="ARBA00022989"/>
    </source>
</evidence>
<feature type="transmembrane region" description="Helical" evidence="11">
    <location>
        <begin position="48"/>
        <end position="72"/>
    </location>
</feature>
<proteinExistence type="inferred from homology"/>
<evidence type="ECO:0000256" key="6">
    <source>
        <dbReference type="ARBA" id="ARBA00023136"/>
    </source>
</evidence>
<evidence type="ECO:0000256" key="10">
    <source>
        <dbReference type="RuleBase" id="RU000688"/>
    </source>
</evidence>
<dbReference type="PANTHER" id="PTHR24246">
    <property type="entry name" value="OLFACTORY RECEPTOR AND ADENOSINE RECEPTOR"/>
    <property type="match status" value="1"/>
</dbReference>
<dbReference type="PROSITE" id="PS00237">
    <property type="entry name" value="G_PROTEIN_RECEP_F1_1"/>
    <property type="match status" value="1"/>
</dbReference>
<evidence type="ECO:0000256" key="11">
    <source>
        <dbReference type="SAM" id="Phobius"/>
    </source>
</evidence>
<keyword evidence="8" id="KW-0325">Glycoprotein</keyword>
<dbReference type="PANTHER" id="PTHR24246:SF21">
    <property type="entry name" value="G-PROTEIN COUPLED RECEPTORS FAMILY 1 PROFILE DOMAIN-CONTAINING PROTEIN"/>
    <property type="match status" value="1"/>
</dbReference>
<keyword evidence="9 10" id="KW-0807">Transducer</keyword>
<evidence type="ECO:0000256" key="5">
    <source>
        <dbReference type="ARBA" id="ARBA00023040"/>
    </source>
</evidence>
<name>A0A8C4QIV4_EPTBU</name>
<reference evidence="13" key="2">
    <citation type="submission" date="2025-09" db="UniProtKB">
        <authorList>
            <consortium name="Ensembl"/>
        </authorList>
    </citation>
    <scope>IDENTIFICATION</scope>
</reference>
<keyword evidence="2" id="KW-1003">Cell membrane</keyword>
<dbReference type="Ensembl" id="ENSEBUT00000016729.1">
    <property type="protein sequence ID" value="ENSEBUP00000016153.1"/>
    <property type="gene ID" value="ENSEBUG00000010147.1"/>
</dbReference>
<dbReference type="GO" id="GO:0005886">
    <property type="term" value="C:plasma membrane"/>
    <property type="evidence" value="ECO:0007669"/>
    <property type="project" value="UniProtKB-SubCell"/>
</dbReference>
<keyword evidence="6 11" id="KW-0472">Membrane</keyword>
<sequence>MELSHEDKLSVPYTFGELFVGVLAIGGNALVCVAVLKTRSLKTVTNLFLVSLAIADVLVGLVVIPSNILTHIGLPKHHFIPCVLMVSSIVVFNLSSIFSLLAISVERYIAIFNPFRYQVLVTWRNALITIFFTWILSFIIGLIPAMGWNNGPTADGSCIFVLIIDLSFKVYFIFFGCVLVPLFIMIMIYLRIFMEVRRQLRALSSSRTMKKEMKTATSLFLVLFLFIVCWIPVQIMDSIFFFCPTCTLPLTFMSLAIILCHANSVVNPFLYALRMRSFRRAFIDILLCRSTGRSGSEQVQAVQ</sequence>
<dbReference type="PROSITE" id="PS50262">
    <property type="entry name" value="G_PROTEIN_RECEP_F1_2"/>
    <property type="match status" value="1"/>
</dbReference>
<dbReference type="SMART" id="SM01381">
    <property type="entry name" value="7TM_GPCR_Srsx"/>
    <property type="match status" value="1"/>
</dbReference>
<feature type="transmembrane region" description="Helical" evidence="11">
    <location>
        <begin position="239"/>
        <end position="270"/>
    </location>
</feature>
<dbReference type="Proteomes" id="UP000694388">
    <property type="component" value="Unplaced"/>
</dbReference>
<comment type="similarity">
    <text evidence="10">Belongs to the G-protein coupled receptor 1 family.</text>
</comment>
<feature type="transmembrane region" description="Helical" evidence="11">
    <location>
        <begin position="18"/>
        <end position="36"/>
    </location>
</feature>
<evidence type="ECO:0000256" key="7">
    <source>
        <dbReference type="ARBA" id="ARBA00023170"/>
    </source>
</evidence>
<dbReference type="OMA" id="ILCHANS"/>
<keyword evidence="7 10" id="KW-0675">Receptor</keyword>
<keyword evidence="5 10" id="KW-0297">G-protein coupled receptor</keyword>
<keyword evidence="14" id="KW-1185">Reference proteome</keyword>
<dbReference type="GeneTree" id="ENSGT01030000234555"/>
<dbReference type="InterPro" id="IPR000276">
    <property type="entry name" value="GPCR_Rhodpsn"/>
</dbReference>
<evidence type="ECO:0000256" key="2">
    <source>
        <dbReference type="ARBA" id="ARBA00022475"/>
    </source>
</evidence>
<accession>A0A8C4QIV4</accession>
<dbReference type="GO" id="GO:0004930">
    <property type="term" value="F:G protein-coupled receptor activity"/>
    <property type="evidence" value="ECO:0007669"/>
    <property type="project" value="UniProtKB-KW"/>
</dbReference>
<reference evidence="13" key="1">
    <citation type="submission" date="2025-08" db="UniProtKB">
        <authorList>
            <consortium name="Ensembl"/>
        </authorList>
    </citation>
    <scope>IDENTIFICATION</scope>
</reference>
<keyword evidence="3 10" id="KW-0812">Transmembrane</keyword>
<protein>
    <submittedName>
        <fullName evidence="13">Adenosine receptor B1a</fullName>
    </submittedName>
</protein>
<feature type="transmembrane region" description="Helical" evidence="11">
    <location>
        <begin position="78"/>
        <end position="105"/>
    </location>
</feature>
<evidence type="ECO:0000256" key="3">
    <source>
        <dbReference type="ARBA" id="ARBA00022692"/>
    </source>
</evidence>
<dbReference type="AlphaFoldDB" id="A0A8C4QIV4"/>
<keyword evidence="4 11" id="KW-1133">Transmembrane helix</keyword>
<dbReference type="PRINTS" id="PR00237">
    <property type="entry name" value="GPCRRHODOPSN"/>
</dbReference>